<dbReference type="RefSeq" id="XP_004995789.1">
    <property type="nucleotide sequence ID" value="XM_004995732.1"/>
</dbReference>
<dbReference type="AlphaFoldDB" id="F2U4I7"/>
<sequence length="178" mass="19386">MADSVCMCADLRTCTETQYEDAAPTATTDRVCRARSELHTFRVWMNASYVEYALASPSHELESALESTLRERVAAVRGYVEVVLEENSVLAEDRTVANVSARSVAARAQVEALGEFEVEVQGTAILSVLYTEDEAIAAAKQAYLAALGDGEAAARAAAEQAYENAHGMRNFTTAWRRL</sequence>
<protein>
    <submittedName>
        <fullName evidence="1">Uncharacterized protein</fullName>
    </submittedName>
</protein>
<dbReference type="GeneID" id="16076376"/>
<evidence type="ECO:0000313" key="2">
    <source>
        <dbReference type="Proteomes" id="UP000007799"/>
    </source>
</evidence>
<dbReference type="Proteomes" id="UP000007799">
    <property type="component" value="Unassembled WGS sequence"/>
</dbReference>
<dbReference type="InParanoid" id="F2U4I7"/>
<dbReference type="EMBL" id="GL832961">
    <property type="protein sequence ID" value="EGD82553.1"/>
    <property type="molecule type" value="Genomic_DNA"/>
</dbReference>
<gene>
    <name evidence="1" type="ORF">PTSG_03205</name>
</gene>
<evidence type="ECO:0000313" key="1">
    <source>
        <dbReference type="EMBL" id="EGD82553.1"/>
    </source>
</evidence>
<name>F2U4I7_SALR5</name>
<keyword evidence="2" id="KW-1185">Reference proteome</keyword>
<organism evidence="2">
    <name type="scientific">Salpingoeca rosetta (strain ATCC 50818 / BSB-021)</name>
    <dbReference type="NCBI Taxonomy" id="946362"/>
    <lineage>
        <taxon>Eukaryota</taxon>
        <taxon>Choanoflagellata</taxon>
        <taxon>Craspedida</taxon>
        <taxon>Salpingoecidae</taxon>
        <taxon>Salpingoeca</taxon>
    </lineage>
</organism>
<dbReference type="KEGG" id="sre:PTSG_03205"/>
<accession>F2U4I7</accession>
<proteinExistence type="predicted"/>
<reference evidence="1" key="1">
    <citation type="submission" date="2009-08" db="EMBL/GenBank/DDBJ databases">
        <title>Annotation of Salpingoeca rosetta.</title>
        <authorList>
            <consortium name="The Broad Institute Genome Sequencing Platform"/>
            <person name="Russ C."/>
            <person name="Cuomo C."/>
            <person name="Burger G."/>
            <person name="Gray M.W."/>
            <person name="Holland P.W.H."/>
            <person name="King N."/>
            <person name="Lang F.B.F."/>
            <person name="Roger A.J."/>
            <person name="Ruiz-Trillo I."/>
            <person name="Young S.K."/>
            <person name="Zeng Q."/>
            <person name="Gargeya S."/>
            <person name="Alvarado L."/>
            <person name="Berlin A."/>
            <person name="Chapman S.B."/>
            <person name="Chen Z."/>
            <person name="Freedman E."/>
            <person name="Gellesch M."/>
            <person name="Goldberg J."/>
            <person name="Griggs A."/>
            <person name="Gujja S."/>
            <person name="Heilman E."/>
            <person name="Heiman D."/>
            <person name="Howarth C."/>
            <person name="Mehta T."/>
            <person name="Neiman D."/>
            <person name="Pearson M."/>
            <person name="Roberts A."/>
            <person name="Saif S."/>
            <person name="Shea T."/>
            <person name="Shenoy N."/>
            <person name="Sisk P."/>
            <person name="Stolte C."/>
            <person name="Sykes S."/>
            <person name="White J."/>
            <person name="Yandava C."/>
            <person name="Haas B."/>
            <person name="Nusbaum C."/>
            <person name="Birren B."/>
        </authorList>
    </citation>
    <scope>NUCLEOTIDE SEQUENCE [LARGE SCALE GENOMIC DNA]</scope>
    <source>
        <strain evidence="1">ATCC 50818</strain>
    </source>
</reference>